<evidence type="ECO:0000313" key="2">
    <source>
        <dbReference type="EMBL" id="VAV89758.1"/>
    </source>
</evidence>
<sequence>MKLSFYPLLIVIFGLVNCGSGPKIDRKNPPTGGTRSEFIYQVASNMANQGYCAKAMPAFVCLASMGKGWEVAARRAGQCAPLAAEQWQPTDPDAVLKKPLSGRGRKVDIDLNLTFEANPASVRAEGLRQLRRAAQAGWPDAQAELIAQLVEAGDAYLVEAKTWLLRYDANTRRKIYGGDAIKREMRQQLKPINAATDTWTATGFAAEDLNEPQCDSLLGIRRNRPGAHHAPVVEDDGLETIKPSGQHGQAPDGDNQNTPQSGDHH</sequence>
<dbReference type="AlphaFoldDB" id="A0A3B0RNG6"/>
<reference evidence="2" key="1">
    <citation type="submission" date="2018-06" db="EMBL/GenBank/DDBJ databases">
        <authorList>
            <person name="Zhirakovskaya E."/>
        </authorList>
    </citation>
    <scope>NUCLEOTIDE SEQUENCE</scope>
</reference>
<proteinExistence type="predicted"/>
<dbReference type="EMBL" id="UOEE01000094">
    <property type="protein sequence ID" value="VAV89758.1"/>
    <property type="molecule type" value="Genomic_DNA"/>
</dbReference>
<name>A0A3B0RNG6_9ZZZZ</name>
<organism evidence="2">
    <name type="scientific">hydrothermal vent metagenome</name>
    <dbReference type="NCBI Taxonomy" id="652676"/>
    <lineage>
        <taxon>unclassified sequences</taxon>
        <taxon>metagenomes</taxon>
        <taxon>ecological metagenomes</taxon>
    </lineage>
</organism>
<feature type="region of interest" description="Disordered" evidence="1">
    <location>
        <begin position="221"/>
        <end position="265"/>
    </location>
</feature>
<feature type="compositionally biased region" description="Polar residues" evidence="1">
    <location>
        <begin position="254"/>
        <end position="265"/>
    </location>
</feature>
<accession>A0A3B0RNG6</accession>
<evidence type="ECO:0000256" key="1">
    <source>
        <dbReference type="SAM" id="MobiDB-lite"/>
    </source>
</evidence>
<protein>
    <submittedName>
        <fullName evidence="2">Uncharacterized protein</fullName>
    </submittedName>
</protein>
<gene>
    <name evidence="2" type="ORF">MNBD_ALPHA06-897</name>
</gene>